<protein>
    <submittedName>
        <fullName evidence="1">Uncharacterized protein</fullName>
    </submittedName>
</protein>
<name>A0A6C0J439_9ZZZZ</name>
<dbReference type="EMBL" id="MN740310">
    <property type="protein sequence ID" value="QHT99540.1"/>
    <property type="molecule type" value="Genomic_DNA"/>
</dbReference>
<organism evidence="1">
    <name type="scientific">viral metagenome</name>
    <dbReference type="NCBI Taxonomy" id="1070528"/>
    <lineage>
        <taxon>unclassified sequences</taxon>
        <taxon>metagenomes</taxon>
        <taxon>organismal metagenomes</taxon>
    </lineage>
</organism>
<sequence>MNNSIKIKKLEDILHDFRDVIQFWWNPPSDLGFDNDEDFFEYFDNSFYEKYSICFKKIQKLINCKTIYNYNHVTAYNMFRRSKSSENWETLSAEDKQHYQMLADQENSRRRKKAEVTNMLEDTLDRLTENFTLDSYKPLLKTYSECNVIIPENMLVHFETIFSDFLNDSECYNALEDMVKKIDILFSYAPSLI</sequence>
<dbReference type="AlphaFoldDB" id="A0A6C0J439"/>
<reference evidence="1" key="1">
    <citation type="journal article" date="2020" name="Nature">
        <title>Giant virus diversity and host interactions through global metagenomics.</title>
        <authorList>
            <person name="Schulz F."/>
            <person name="Roux S."/>
            <person name="Paez-Espino D."/>
            <person name="Jungbluth S."/>
            <person name="Walsh D.A."/>
            <person name="Denef V.J."/>
            <person name="McMahon K.D."/>
            <person name="Konstantinidis K.T."/>
            <person name="Eloe-Fadrosh E.A."/>
            <person name="Kyrpides N.C."/>
            <person name="Woyke T."/>
        </authorList>
    </citation>
    <scope>NUCLEOTIDE SEQUENCE</scope>
    <source>
        <strain evidence="1">GVMAG-M-3300025727-45</strain>
    </source>
</reference>
<proteinExistence type="predicted"/>
<accession>A0A6C0J439</accession>
<evidence type="ECO:0000313" key="1">
    <source>
        <dbReference type="EMBL" id="QHT99540.1"/>
    </source>
</evidence>